<feature type="binding site" evidence="5">
    <location>
        <position position="140"/>
    </location>
    <ligand>
        <name>Mg(2+)</name>
        <dbReference type="ChEBI" id="CHEBI:18420"/>
    </ligand>
</feature>
<dbReference type="GO" id="GO:0006107">
    <property type="term" value="P:oxaloacetate metabolic process"/>
    <property type="evidence" value="ECO:0007669"/>
    <property type="project" value="TreeGrafter"/>
</dbReference>
<dbReference type="Pfam" id="PF03328">
    <property type="entry name" value="HpcH_HpaI"/>
    <property type="match status" value="1"/>
</dbReference>
<protein>
    <submittedName>
        <fullName evidence="7">Aldolase</fullName>
    </submittedName>
</protein>
<feature type="domain" description="HpcH/HpaI aldolase/citrate lyase" evidence="6">
    <location>
        <begin position="36"/>
        <end position="237"/>
    </location>
</feature>
<evidence type="ECO:0000256" key="2">
    <source>
        <dbReference type="ARBA" id="ARBA00022723"/>
    </source>
</evidence>
<organism evidence="7 8">
    <name type="scientific">Sulfurovum lithotrophicum</name>
    <dbReference type="NCBI Taxonomy" id="206403"/>
    <lineage>
        <taxon>Bacteria</taxon>
        <taxon>Pseudomonadati</taxon>
        <taxon>Campylobacterota</taxon>
        <taxon>Epsilonproteobacteria</taxon>
        <taxon>Campylobacterales</taxon>
        <taxon>Sulfurovaceae</taxon>
        <taxon>Sulfurovum</taxon>
    </lineage>
</organism>
<dbReference type="PANTHER" id="PTHR32308">
    <property type="entry name" value="LYASE BETA SUBUNIT, PUTATIVE (AFU_ORTHOLOGUE AFUA_4G13030)-RELATED"/>
    <property type="match status" value="1"/>
</dbReference>
<dbReference type="PIRSF" id="PIRSF015582">
    <property type="entry name" value="Cit_lyase_B"/>
    <property type="match status" value="1"/>
</dbReference>
<evidence type="ECO:0000259" key="6">
    <source>
        <dbReference type="Pfam" id="PF03328"/>
    </source>
</evidence>
<feature type="binding site" evidence="4">
    <location>
        <position position="140"/>
    </location>
    <ligand>
        <name>substrate</name>
    </ligand>
</feature>
<reference evidence="7 8" key="1">
    <citation type="submission" date="2015-04" db="EMBL/GenBank/DDBJ databases">
        <title>Complete genome sequence of Sulfurovum lithotrophicum ATCC BAA-797T.</title>
        <authorList>
            <person name="Ahn J."/>
            <person name="Park G."/>
            <person name="Jeon W."/>
            <person name="Jang Y."/>
            <person name="Jang M."/>
            <person name="Lee H."/>
            <person name="Lee H."/>
        </authorList>
    </citation>
    <scope>NUCLEOTIDE SEQUENCE [LARGE SCALE GENOMIC DNA]</scope>
    <source>
        <strain evidence="8">ATCC BAA-797 / 42BKT</strain>
    </source>
</reference>
<dbReference type="PANTHER" id="PTHR32308:SF0">
    <property type="entry name" value="HPCH_HPAI ALDOLASE_CITRATE LYASE DOMAIN-CONTAINING PROTEIN"/>
    <property type="match status" value="1"/>
</dbReference>
<reference evidence="8" key="2">
    <citation type="journal article" date="2017" name="Stand. Genomic Sci.">
        <title>Complete genome sequence of the sulfur-oxidizing chemolithoautotrophic Sulfurovum lithotrophicum 42BKTT.</title>
        <authorList>
            <person name="Jeon W."/>
            <person name="Priscilla L."/>
            <person name="Park G."/>
            <person name="Lee H."/>
            <person name="Lee N."/>
            <person name="Lee D."/>
            <person name="Kwon H."/>
            <person name="Ahn I."/>
            <person name="Lee C."/>
            <person name="Lee H."/>
            <person name="Ahn J."/>
        </authorList>
    </citation>
    <scope>NUCLEOTIDE SEQUENCE [LARGE SCALE GENOMIC DNA]</scope>
    <source>
        <strain evidence="8">ATCC BAA-797 / 42BKT</strain>
    </source>
</reference>
<dbReference type="SUPFAM" id="SSF51621">
    <property type="entry name" value="Phosphoenolpyruvate/pyruvate domain"/>
    <property type="match status" value="1"/>
</dbReference>
<accession>A0A7U4M1J6</accession>
<keyword evidence="8" id="KW-1185">Reference proteome</keyword>
<keyword evidence="2 5" id="KW-0479">Metal-binding</keyword>
<feature type="binding site" evidence="4">
    <location>
        <position position="88"/>
    </location>
    <ligand>
        <name>substrate</name>
    </ligand>
</feature>
<dbReference type="KEGG" id="slh:YH65_06735"/>
<dbReference type="GO" id="GO:0003824">
    <property type="term" value="F:catalytic activity"/>
    <property type="evidence" value="ECO:0007669"/>
    <property type="project" value="InterPro"/>
</dbReference>
<evidence type="ECO:0000313" key="8">
    <source>
        <dbReference type="Proteomes" id="UP000034444"/>
    </source>
</evidence>
<sequence>MIFENLETIPKTFGNKKKNPCSHQRRRSNMMLNPLNLKHLNRMDKSPADMITLNLEDAIAPSRKKEALHNIALFLSYMERSDSFIIIRTNPLNEGGAEEISFLNDFGFDAIRIAKVKDQTEIAQALTLLSDNKELHISLETKEAFEKLNTLRIDERLTTANLGILDLLSSLGLPQSIVTPDNPTIDYILSKFLVDAKTAGIHPISFMFQEYNDTETFKAWCEQEKKMGFEGKACMGPKQVNIANTVFSINEYEIERARHIKSVFEEHSAQGINGFMDGKYGFIDEPIYRDALLILNNIGEEYATA</sequence>
<dbReference type="InterPro" id="IPR015813">
    <property type="entry name" value="Pyrv/PenolPyrv_kinase-like_dom"/>
</dbReference>
<dbReference type="OrthoDB" id="9800547at2"/>
<dbReference type="GO" id="GO:0000287">
    <property type="term" value="F:magnesium ion binding"/>
    <property type="evidence" value="ECO:0007669"/>
    <property type="project" value="TreeGrafter"/>
</dbReference>
<proteinExistence type="predicted"/>
<evidence type="ECO:0000256" key="4">
    <source>
        <dbReference type="PIRSR" id="PIRSR015582-1"/>
    </source>
</evidence>
<dbReference type="RefSeq" id="WP_046551203.1">
    <property type="nucleotide sequence ID" value="NZ_CP011308.1"/>
</dbReference>
<dbReference type="AlphaFoldDB" id="A0A7U4M1J6"/>
<dbReference type="InterPro" id="IPR005000">
    <property type="entry name" value="Aldolase/citrate-lyase_domain"/>
</dbReference>
<dbReference type="EMBL" id="CP011308">
    <property type="protein sequence ID" value="AKF25122.1"/>
    <property type="molecule type" value="Genomic_DNA"/>
</dbReference>
<keyword evidence="3 5" id="KW-0460">Magnesium</keyword>
<dbReference type="InterPro" id="IPR011206">
    <property type="entry name" value="Citrate_lyase_beta/mcl1/mcl2"/>
</dbReference>
<feature type="binding site" evidence="5">
    <location>
        <position position="166"/>
    </location>
    <ligand>
        <name>Mg(2+)</name>
        <dbReference type="ChEBI" id="CHEBI:18420"/>
    </ligand>
</feature>
<evidence type="ECO:0000256" key="1">
    <source>
        <dbReference type="ARBA" id="ARBA00001946"/>
    </source>
</evidence>
<dbReference type="InterPro" id="IPR040442">
    <property type="entry name" value="Pyrv_kinase-like_dom_sf"/>
</dbReference>
<dbReference type="Gene3D" id="3.20.20.60">
    <property type="entry name" value="Phosphoenolpyruvate-binding domains"/>
    <property type="match status" value="1"/>
</dbReference>
<name>A0A7U4M1J6_9BACT</name>
<evidence type="ECO:0000256" key="3">
    <source>
        <dbReference type="ARBA" id="ARBA00022842"/>
    </source>
</evidence>
<dbReference type="Proteomes" id="UP000034444">
    <property type="component" value="Chromosome"/>
</dbReference>
<evidence type="ECO:0000256" key="5">
    <source>
        <dbReference type="PIRSR" id="PIRSR015582-2"/>
    </source>
</evidence>
<gene>
    <name evidence="7" type="ORF">YH65_06735</name>
</gene>
<comment type="cofactor">
    <cofactor evidence="1">
        <name>Mg(2+)</name>
        <dbReference type="ChEBI" id="CHEBI:18420"/>
    </cofactor>
</comment>
<evidence type="ECO:0000313" key="7">
    <source>
        <dbReference type="EMBL" id="AKF25122.1"/>
    </source>
</evidence>